<dbReference type="KEGG" id="tact:SG35_018915"/>
<organism evidence="3 4">
    <name type="scientific">Thalassomonas actiniarum</name>
    <dbReference type="NCBI Taxonomy" id="485447"/>
    <lineage>
        <taxon>Bacteria</taxon>
        <taxon>Pseudomonadati</taxon>
        <taxon>Pseudomonadota</taxon>
        <taxon>Gammaproteobacteria</taxon>
        <taxon>Alteromonadales</taxon>
        <taxon>Colwelliaceae</taxon>
        <taxon>Thalassomonas</taxon>
    </lineage>
</organism>
<dbReference type="Proteomes" id="UP000032568">
    <property type="component" value="Chromosome"/>
</dbReference>
<dbReference type="InterPro" id="IPR001638">
    <property type="entry name" value="Solute-binding_3/MltF_N"/>
</dbReference>
<dbReference type="SUPFAM" id="SSF53850">
    <property type="entry name" value="Periplasmic binding protein-like II"/>
    <property type="match status" value="1"/>
</dbReference>
<keyword evidence="4" id="KW-1185">Reference proteome</keyword>
<dbReference type="Gene3D" id="3.40.190.10">
    <property type="entry name" value="Periplasmic binding protein-like II"/>
    <property type="match status" value="2"/>
</dbReference>
<sequence>MNKWLLFFICLGVVAIMFFCPSSDGEDESPGVSTIPVEQSQLQEPDADEPKSTMVELITGLSKPPFIIQEQNSGLQLDIIKAAFLTQRIIPQFIHMPLGRNISGFQRWNVDGIITVPHNFKSEGAYISKPYITYQNVAVSLASLGLSLKVIEDLTGKNIIAFQNAKKYLGSRYGDAIAYSLNYREVALQLEQIEMMYTGKTEVIILDINIFKYFLHNHRSGKYLQPVDVHYIFKERFYSAGFKSQEIRDKFDLGITEIKANGTYQRILDNYLE</sequence>
<accession>A0AAE9YNL2</accession>
<proteinExistence type="predicted"/>
<dbReference type="Pfam" id="PF00497">
    <property type="entry name" value="SBP_bac_3"/>
    <property type="match status" value="1"/>
</dbReference>
<evidence type="ECO:0000256" key="1">
    <source>
        <dbReference type="SAM" id="MobiDB-lite"/>
    </source>
</evidence>
<evidence type="ECO:0000259" key="2">
    <source>
        <dbReference type="Pfam" id="PF00497"/>
    </source>
</evidence>
<dbReference type="EMBL" id="CP059735">
    <property type="protein sequence ID" value="WDD97379.1"/>
    <property type="molecule type" value="Genomic_DNA"/>
</dbReference>
<feature type="region of interest" description="Disordered" evidence="1">
    <location>
        <begin position="29"/>
        <end position="50"/>
    </location>
</feature>
<protein>
    <submittedName>
        <fullName evidence="3">Transporter substrate-binding domain-containing protein</fullName>
    </submittedName>
</protein>
<reference evidence="3 4" key="1">
    <citation type="journal article" date="2015" name="Genome Announc.">
        <title>Draft Genome Sequences of Marine Isolates of Thalassomonas viridans and Thalassomonas actiniarum.</title>
        <authorList>
            <person name="Olonade I."/>
            <person name="van Zyl L.J."/>
            <person name="Trindade M."/>
        </authorList>
    </citation>
    <scope>NUCLEOTIDE SEQUENCE [LARGE SCALE GENOMIC DNA]</scope>
    <source>
        <strain evidence="3 4">A5K-106</strain>
    </source>
</reference>
<dbReference type="AlphaFoldDB" id="A0AAE9YNL2"/>
<reference evidence="3 4" key="2">
    <citation type="journal article" date="2022" name="Mar. Drugs">
        <title>Bioassay-Guided Fractionation Leads to the Detection of Cholic Acid Generated by the Rare Thalassomonas sp.</title>
        <authorList>
            <person name="Pheiffer F."/>
            <person name="Schneider Y.K."/>
            <person name="Hansen E.H."/>
            <person name="Andersen J.H."/>
            <person name="Isaksson J."/>
            <person name="Busche T."/>
            <person name="R C."/>
            <person name="Kalinowski J."/>
            <person name="Zyl L.V."/>
            <person name="Trindade M."/>
        </authorList>
    </citation>
    <scope>NUCLEOTIDE SEQUENCE [LARGE SCALE GENOMIC DNA]</scope>
    <source>
        <strain evidence="3 4">A5K-106</strain>
    </source>
</reference>
<evidence type="ECO:0000313" key="4">
    <source>
        <dbReference type="Proteomes" id="UP000032568"/>
    </source>
</evidence>
<gene>
    <name evidence="3" type="ORF">SG35_018915</name>
</gene>
<evidence type="ECO:0000313" key="3">
    <source>
        <dbReference type="EMBL" id="WDD97379.1"/>
    </source>
</evidence>
<name>A0AAE9YNL2_9GAMM</name>
<dbReference type="RefSeq" id="WP_160298313.1">
    <property type="nucleotide sequence ID" value="NZ_CP059735.1"/>
</dbReference>
<feature type="domain" description="Solute-binding protein family 3/N-terminal" evidence="2">
    <location>
        <begin position="62"/>
        <end position="272"/>
    </location>
</feature>